<dbReference type="Gene3D" id="2.60.40.10">
    <property type="entry name" value="Immunoglobulins"/>
    <property type="match status" value="1"/>
</dbReference>
<accession>A0ABV7ZE99</accession>
<evidence type="ECO:0000256" key="1">
    <source>
        <dbReference type="SAM" id="SignalP"/>
    </source>
</evidence>
<sequence>MPRVSLLLLGLLLTGAHAVPISNTASLQARGLRVNSNTVELQRTAPCDPQVTPDGTGTAPGRVLTLRTPGSVALPYTLTQAGDVPGDVTVRATVVTPVPGVQVTLQDAPAGMPITGVMAAGARRTVTVLVVATGAAQGSVDVNVSATCGGAGDPVNVTRLQLQPQLNLLLTHTVTPGRTEAGHVVTFTLGLPNPAPQPLGATLTVTLPTGVSYRPGSARVGGVPVPATVGPDGRSVTFRPPAVGVGSTLTLMYDALIGPQALADGGAERTLDVPGVASATVDGETVVSPTATAHVLVTPGVFDRRATVLGEVFLDGNGNGRRDPGDSPLAGARVLLANGQQSLTDVQGRYAFRNVEPGPWLLRLDPSTAPFQAVPGAGDRLVDVAGLTRVDFALRVPTAQGAAPPATPAPAPGTTVRSGPLVVTRRVTPQPGGASVITLTVSSARPVLDVVILDRSGPDGAPREFRVASLDAPVTFTYLTLTPAGPNDPDVLWREP</sequence>
<feature type="signal peptide" evidence="1">
    <location>
        <begin position="1"/>
        <end position="18"/>
    </location>
</feature>
<dbReference type="Proteomes" id="UP001595803">
    <property type="component" value="Unassembled WGS sequence"/>
</dbReference>
<feature type="chain" id="PRO_5046831067" description="SD-repeat containing protein B domain-containing protein" evidence="1">
    <location>
        <begin position="19"/>
        <end position="496"/>
    </location>
</feature>
<evidence type="ECO:0008006" key="4">
    <source>
        <dbReference type="Google" id="ProtNLM"/>
    </source>
</evidence>
<comment type="caution">
    <text evidence="2">The sequence shown here is derived from an EMBL/GenBank/DDBJ whole genome shotgun (WGS) entry which is preliminary data.</text>
</comment>
<evidence type="ECO:0000313" key="2">
    <source>
        <dbReference type="EMBL" id="MFC3835349.1"/>
    </source>
</evidence>
<dbReference type="InterPro" id="IPR013783">
    <property type="entry name" value="Ig-like_fold"/>
</dbReference>
<name>A0ABV7ZE99_9DEIO</name>
<keyword evidence="3" id="KW-1185">Reference proteome</keyword>
<dbReference type="EMBL" id="JBHRZG010000024">
    <property type="protein sequence ID" value="MFC3835349.1"/>
    <property type="molecule type" value="Genomic_DNA"/>
</dbReference>
<proteinExistence type="predicted"/>
<keyword evidence="1" id="KW-0732">Signal</keyword>
<dbReference type="SUPFAM" id="SSF117074">
    <property type="entry name" value="Hypothetical protein PA1324"/>
    <property type="match status" value="1"/>
</dbReference>
<dbReference type="RefSeq" id="WP_322474640.1">
    <property type="nucleotide sequence ID" value="NZ_JBHRZG010000024.1"/>
</dbReference>
<reference evidence="3" key="1">
    <citation type="journal article" date="2019" name="Int. J. Syst. Evol. Microbiol.">
        <title>The Global Catalogue of Microorganisms (GCM) 10K type strain sequencing project: providing services to taxonomists for standard genome sequencing and annotation.</title>
        <authorList>
            <consortium name="The Broad Institute Genomics Platform"/>
            <consortium name="The Broad Institute Genome Sequencing Center for Infectious Disease"/>
            <person name="Wu L."/>
            <person name="Ma J."/>
        </authorList>
    </citation>
    <scope>NUCLEOTIDE SEQUENCE [LARGE SCALE GENOMIC DNA]</scope>
    <source>
        <strain evidence="3">CCTCC AB 2017081</strain>
    </source>
</reference>
<gene>
    <name evidence="2" type="ORF">ACFOSB_21010</name>
</gene>
<organism evidence="2 3">
    <name type="scientific">Deinococcus rufus</name>
    <dbReference type="NCBI Taxonomy" id="2136097"/>
    <lineage>
        <taxon>Bacteria</taxon>
        <taxon>Thermotogati</taxon>
        <taxon>Deinococcota</taxon>
        <taxon>Deinococci</taxon>
        <taxon>Deinococcales</taxon>
        <taxon>Deinococcaceae</taxon>
        <taxon>Deinococcus</taxon>
    </lineage>
</organism>
<evidence type="ECO:0000313" key="3">
    <source>
        <dbReference type="Proteomes" id="UP001595803"/>
    </source>
</evidence>
<protein>
    <recommendedName>
        <fullName evidence="4">SD-repeat containing protein B domain-containing protein</fullName>
    </recommendedName>
</protein>